<dbReference type="InterPro" id="IPR003770">
    <property type="entry name" value="MLTG-like"/>
</dbReference>
<dbReference type="AlphaFoldDB" id="A0A9J7BNT9"/>
<keyword evidence="9" id="KW-1185">Reference proteome</keyword>
<accession>A0A9J7BNT9</accession>
<organism evidence="8 9">
    <name type="scientific">Occallatibacter riparius</name>
    <dbReference type="NCBI Taxonomy" id="1002689"/>
    <lineage>
        <taxon>Bacteria</taxon>
        <taxon>Pseudomonadati</taxon>
        <taxon>Acidobacteriota</taxon>
        <taxon>Terriglobia</taxon>
        <taxon>Terriglobales</taxon>
        <taxon>Acidobacteriaceae</taxon>
        <taxon>Occallatibacter</taxon>
    </lineage>
</organism>
<evidence type="ECO:0000256" key="7">
    <source>
        <dbReference type="HAMAP-Rule" id="MF_02065"/>
    </source>
</evidence>
<evidence type="ECO:0000256" key="4">
    <source>
        <dbReference type="ARBA" id="ARBA00023136"/>
    </source>
</evidence>
<dbReference type="EC" id="4.2.2.29" evidence="7"/>
<dbReference type="HAMAP" id="MF_02065">
    <property type="entry name" value="MltG"/>
    <property type="match status" value="1"/>
</dbReference>
<dbReference type="EMBL" id="CP093313">
    <property type="protein sequence ID" value="UWZ84287.1"/>
    <property type="molecule type" value="Genomic_DNA"/>
</dbReference>
<dbReference type="KEGG" id="orp:MOP44_27540"/>
<feature type="site" description="Important for catalytic activity" evidence="7">
    <location>
        <position position="219"/>
    </location>
</feature>
<keyword evidence="2 7" id="KW-0812">Transmembrane</keyword>
<sequence>MASRRRSTAKGRGSWGRVVFAVFLLAILAAAGFAAFVLYTPYGPQQETFVEVLPGSSTMRIARQLEGAGIIRSQYAFYVERWLQHGSLKAGDYRFDHPAPVSEIYDRIRRGDTYAIAVTIPEGSTMFDIGARLEQAGFGPAASFVNVARQESGLLSDIDPQAKTLEGYLFPDTYKIGPKEQMPQIAALMVKRFRQAALQLGLNHNVHQVVTLASIVERETAIDGERPLVASVFENRLDKQMPLMTDPAVIYGLQLQNAWRGTIYASDLQRDTPYNTYMHPGLPPGPIANPGIKSLKAAMQPAQTDYLYFVAASKNPQGKSLFAATLEEHNRNVAGYRDAVKKEGNQ</sequence>
<name>A0A9J7BNT9_9BACT</name>
<evidence type="ECO:0000256" key="3">
    <source>
        <dbReference type="ARBA" id="ARBA00022989"/>
    </source>
</evidence>
<evidence type="ECO:0000313" key="9">
    <source>
        <dbReference type="Proteomes" id="UP001059380"/>
    </source>
</evidence>
<dbReference type="Gene3D" id="3.30.1490.480">
    <property type="entry name" value="Endolytic murein transglycosylase"/>
    <property type="match status" value="1"/>
</dbReference>
<keyword evidence="5 7" id="KW-0456">Lyase</keyword>
<evidence type="ECO:0000256" key="1">
    <source>
        <dbReference type="ARBA" id="ARBA00022475"/>
    </source>
</evidence>
<dbReference type="CDD" id="cd08010">
    <property type="entry name" value="MltG_like"/>
    <property type="match status" value="1"/>
</dbReference>
<evidence type="ECO:0000256" key="2">
    <source>
        <dbReference type="ARBA" id="ARBA00022692"/>
    </source>
</evidence>
<protein>
    <recommendedName>
        <fullName evidence="7">Endolytic murein transglycosylase</fullName>
        <ecNumber evidence="7">4.2.2.29</ecNumber>
    </recommendedName>
    <alternativeName>
        <fullName evidence="7">Peptidoglycan lytic transglycosylase</fullName>
    </alternativeName>
    <alternativeName>
        <fullName evidence="7">Peptidoglycan polymerization terminase</fullName>
    </alternativeName>
</protein>
<dbReference type="Proteomes" id="UP001059380">
    <property type="component" value="Chromosome"/>
</dbReference>
<dbReference type="Pfam" id="PF02618">
    <property type="entry name" value="YceG"/>
    <property type="match status" value="1"/>
</dbReference>
<comment type="function">
    <text evidence="7">Functions as a peptidoglycan terminase that cleaves nascent peptidoglycan strands endolytically to terminate their elongation.</text>
</comment>
<dbReference type="Gene3D" id="3.30.160.60">
    <property type="entry name" value="Classic Zinc Finger"/>
    <property type="match status" value="1"/>
</dbReference>
<keyword evidence="6 7" id="KW-0961">Cell wall biogenesis/degradation</keyword>
<dbReference type="GO" id="GO:0008932">
    <property type="term" value="F:lytic endotransglycosylase activity"/>
    <property type="evidence" value="ECO:0007669"/>
    <property type="project" value="UniProtKB-UniRule"/>
</dbReference>
<dbReference type="GO" id="GO:0005886">
    <property type="term" value="C:plasma membrane"/>
    <property type="evidence" value="ECO:0007669"/>
    <property type="project" value="UniProtKB-UniRule"/>
</dbReference>
<dbReference type="NCBIfam" id="TIGR00247">
    <property type="entry name" value="endolytic transglycosylase MltG"/>
    <property type="match status" value="1"/>
</dbReference>
<dbReference type="GO" id="GO:0009252">
    <property type="term" value="P:peptidoglycan biosynthetic process"/>
    <property type="evidence" value="ECO:0007669"/>
    <property type="project" value="UniProtKB-UniRule"/>
</dbReference>
<evidence type="ECO:0000256" key="6">
    <source>
        <dbReference type="ARBA" id="ARBA00023316"/>
    </source>
</evidence>
<keyword evidence="4 7" id="KW-0472">Membrane</keyword>
<evidence type="ECO:0000256" key="5">
    <source>
        <dbReference type="ARBA" id="ARBA00023239"/>
    </source>
</evidence>
<gene>
    <name evidence="7 8" type="primary">mltG</name>
    <name evidence="8" type="ORF">MOP44_27540</name>
</gene>
<comment type="catalytic activity">
    <reaction evidence="7">
        <text>a peptidoglycan chain = a peptidoglycan chain with N-acetyl-1,6-anhydromuramyl-[peptide] at the reducing end + a peptidoglycan chain with N-acetylglucosamine at the non-reducing end.</text>
        <dbReference type="EC" id="4.2.2.29"/>
    </reaction>
</comment>
<dbReference type="PANTHER" id="PTHR30518">
    <property type="entry name" value="ENDOLYTIC MUREIN TRANSGLYCOSYLASE"/>
    <property type="match status" value="1"/>
</dbReference>
<evidence type="ECO:0000313" key="8">
    <source>
        <dbReference type="EMBL" id="UWZ84287.1"/>
    </source>
</evidence>
<keyword evidence="1 7" id="KW-1003">Cell membrane</keyword>
<dbReference type="GO" id="GO:0071555">
    <property type="term" value="P:cell wall organization"/>
    <property type="evidence" value="ECO:0007669"/>
    <property type="project" value="UniProtKB-KW"/>
</dbReference>
<dbReference type="PANTHER" id="PTHR30518:SF2">
    <property type="entry name" value="ENDOLYTIC MUREIN TRANSGLYCOSYLASE"/>
    <property type="match status" value="1"/>
</dbReference>
<comment type="similarity">
    <text evidence="7">Belongs to the transglycosylase MltG family.</text>
</comment>
<proteinExistence type="inferred from homology"/>
<dbReference type="RefSeq" id="WP_260793792.1">
    <property type="nucleotide sequence ID" value="NZ_CP093313.1"/>
</dbReference>
<keyword evidence="3 7" id="KW-1133">Transmembrane helix</keyword>
<reference evidence="8" key="1">
    <citation type="submission" date="2021-04" db="EMBL/GenBank/DDBJ databases">
        <title>Phylogenetic analysis of Acidobacteriaceae.</title>
        <authorList>
            <person name="Qiu L."/>
            <person name="Zhang Q."/>
        </authorList>
    </citation>
    <scope>NUCLEOTIDE SEQUENCE</scope>
    <source>
        <strain evidence="8">DSM 25168</strain>
    </source>
</reference>